<feature type="transmembrane region" description="Helical" evidence="6">
    <location>
        <begin position="79"/>
        <end position="100"/>
    </location>
</feature>
<feature type="transmembrane region" description="Helical" evidence="6">
    <location>
        <begin position="424"/>
        <end position="444"/>
    </location>
</feature>
<keyword evidence="3 6" id="KW-0812">Transmembrane</keyword>
<keyword evidence="5 6" id="KW-0472">Membrane</keyword>
<dbReference type="PROSITE" id="PS50850">
    <property type="entry name" value="MFS"/>
    <property type="match status" value="1"/>
</dbReference>
<evidence type="ECO:0000256" key="4">
    <source>
        <dbReference type="ARBA" id="ARBA00022989"/>
    </source>
</evidence>
<organism evidence="8 9">
    <name type="scientific">Sphingomonas colocasiae</name>
    <dbReference type="NCBI Taxonomy" id="1848973"/>
    <lineage>
        <taxon>Bacteria</taxon>
        <taxon>Pseudomonadati</taxon>
        <taxon>Pseudomonadota</taxon>
        <taxon>Alphaproteobacteria</taxon>
        <taxon>Sphingomonadales</taxon>
        <taxon>Sphingomonadaceae</taxon>
        <taxon>Sphingomonas</taxon>
    </lineage>
</organism>
<reference evidence="8 9" key="1">
    <citation type="submission" date="2021-08" db="EMBL/GenBank/DDBJ databases">
        <authorList>
            <person name="Tuo L."/>
        </authorList>
    </citation>
    <scope>NUCLEOTIDE SEQUENCE [LARGE SCALE GENOMIC DNA]</scope>
    <source>
        <strain evidence="8 9">JCM 31229</strain>
    </source>
</reference>
<evidence type="ECO:0000256" key="2">
    <source>
        <dbReference type="ARBA" id="ARBA00022448"/>
    </source>
</evidence>
<gene>
    <name evidence="8" type="ORF">K7G82_13985</name>
</gene>
<feature type="transmembrane region" description="Helical" evidence="6">
    <location>
        <begin position="213"/>
        <end position="232"/>
    </location>
</feature>
<comment type="subcellular location">
    <subcellularLocation>
        <location evidence="1">Membrane</location>
        <topology evidence="1">Multi-pass membrane protein</topology>
    </subcellularLocation>
</comment>
<dbReference type="Proteomes" id="UP000706039">
    <property type="component" value="Unassembled WGS sequence"/>
</dbReference>
<name>A0ABS7PTU3_9SPHN</name>
<feature type="transmembrane region" description="Helical" evidence="6">
    <location>
        <begin position="169"/>
        <end position="193"/>
    </location>
</feature>
<accession>A0ABS7PTU3</accession>
<feature type="transmembrane region" description="Helical" evidence="6">
    <location>
        <begin position="252"/>
        <end position="279"/>
    </location>
</feature>
<feature type="transmembrane region" description="Helical" evidence="6">
    <location>
        <begin position="137"/>
        <end position="162"/>
    </location>
</feature>
<feature type="transmembrane region" description="Helical" evidence="6">
    <location>
        <begin position="390"/>
        <end position="412"/>
    </location>
</feature>
<evidence type="ECO:0000313" key="8">
    <source>
        <dbReference type="EMBL" id="MBY8823409.1"/>
    </source>
</evidence>
<evidence type="ECO:0000256" key="1">
    <source>
        <dbReference type="ARBA" id="ARBA00004141"/>
    </source>
</evidence>
<feature type="domain" description="Major facilitator superfamily (MFS) profile" evidence="7">
    <location>
        <begin position="45"/>
        <end position="449"/>
    </location>
</feature>
<dbReference type="SUPFAM" id="SSF103473">
    <property type="entry name" value="MFS general substrate transporter"/>
    <property type="match status" value="1"/>
</dbReference>
<keyword evidence="4 6" id="KW-1133">Transmembrane helix</keyword>
<dbReference type="Gene3D" id="1.20.1250.20">
    <property type="entry name" value="MFS general substrate transporter like domains"/>
    <property type="match status" value="1"/>
</dbReference>
<evidence type="ECO:0000256" key="5">
    <source>
        <dbReference type="ARBA" id="ARBA00023136"/>
    </source>
</evidence>
<feature type="transmembrane region" description="Helical" evidence="6">
    <location>
        <begin position="112"/>
        <end position="131"/>
    </location>
</feature>
<evidence type="ECO:0000256" key="6">
    <source>
        <dbReference type="SAM" id="Phobius"/>
    </source>
</evidence>
<protein>
    <submittedName>
        <fullName evidence="8">MFS transporter</fullName>
    </submittedName>
</protein>
<dbReference type="EMBL" id="JAINVV010000006">
    <property type="protein sequence ID" value="MBY8823409.1"/>
    <property type="molecule type" value="Genomic_DNA"/>
</dbReference>
<evidence type="ECO:0000259" key="7">
    <source>
        <dbReference type="PROSITE" id="PS50850"/>
    </source>
</evidence>
<dbReference type="InterPro" id="IPR044770">
    <property type="entry name" value="MFS_spinster-like"/>
</dbReference>
<dbReference type="PANTHER" id="PTHR23505:SF79">
    <property type="entry name" value="PROTEIN SPINSTER"/>
    <property type="match status" value="1"/>
</dbReference>
<dbReference type="InterPro" id="IPR020846">
    <property type="entry name" value="MFS_dom"/>
</dbReference>
<dbReference type="RefSeq" id="WP_222990519.1">
    <property type="nucleotide sequence ID" value="NZ_JAINVV010000006.1"/>
</dbReference>
<keyword evidence="2" id="KW-0813">Transport</keyword>
<comment type="caution">
    <text evidence="8">The sequence shown here is derived from an EMBL/GenBank/DDBJ whole genome shotgun (WGS) entry which is preliminary data.</text>
</comment>
<feature type="transmembrane region" description="Helical" evidence="6">
    <location>
        <begin position="299"/>
        <end position="321"/>
    </location>
</feature>
<proteinExistence type="predicted"/>
<evidence type="ECO:0000256" key="3">
    <source>
        <dbReference type="ARBA" id="ARBA00022692"/>
    </source>
</evidence>
<dbReference type="PANTHER" id="PTHR23505">
    <property type="entry name" value="SPINSTER"/>
    <property type="match status" value="1"/>
</dbReference>
<evidence type="ECO:0000313" key="9">
    <source>
        <dbReference type="Proteomes" id="UP000706039"/>
    </source>
</evidence>
<dbReference type="InterPro" id="IPR011701">
    <property type="entry name" value="MFS"/>
</dbReference>
<feature type="transmembrane region" description="Helical" evidence="6">
    <location>
        <begin position="333"/>
        <end position="350"/>
    </location>
</feature>
<feature type="transmembrane region" description="Helical" evidence="6">
    <location>
        <begin position="42"/>
        <end position="59"/>
    </location>
</feature>
<dbReference type="InterPro" id="IPR036259">
    <property type="entry name" value="MFS_trans_sf"/>
</dbReference>
<feature type="transmembrane region" description="Helical" evidence="6">
    <location>
        <begin position="356"/>
        <end position="378"/>
    </location>
</feature>
<sequence>MALRDGRPAILRIPIPKTRDVLHMPSNANAAIPRSSHVPARAWYALTVLTLGAVLSYTDRYIINVLVDGIKRDLHLDDVAISLVQGAAFAIVYAFAAIAFGTLADRLNRRNILFGGTALWSAGMLGCGLAENYGQLVFFRSLVGIGEASFFPASLSILAAVFPAERRGLAFGALLMGSAIGTGAAVSIGGGLLAFLPSHLDWPFLPGGSSWRGVLVILAAAGPVLMLLILSVREPARVATAAEGARLSTATLLGLLRTGGVVLLALAMVSVADAAASAWAPTFFSRLLHFTPARIAAEVGTAAIVAGGAGYLAGGILSDYLDARGVRNARDRVALGASGAALIGLSFVMLRGGAAVAAYALFVFAIASVSVAGASAFLRRLSLGMQGFGTALLAFTMVMSGLGSGPTIVALVKQHMAGGEAATGLAILLVGGGGLLAAMVMFAWQLRRGAADGVGRPVHG</sequence>
<keyword evidence="9" id="KW-1185">Reference proteome</keyword>
<dbReference type="Pfam" id="PF07690">
    <property type="entry name" value="MFS_1"/>
    <property type="match status" value="1"/>
</dbReference>